<evidence type="ECO:0000256" key="2">
    <source>
        <dbReference type="ARBA" id="ARBA00023125"/>
    </source>
</evidence>
<dbReference type="RefSeq" id="WP_201656766.1">
    <property type="nucleotide sequence ID" value="NZ_JAEQNC010000004.1"/>
</dbReference>
<organism evidence="5 6">
    <name type="scientific">Rhizobium setariae</name>
    <dbReference type="NCBI Taxonomy" id="2801340"/>
    <lineage>
        <taxon>Bacteria</taxon>
        <taxon>Pseudomonadati</taxon>
        <taxon>Pseudomonadota</taxon>
        <taxon>Alphaproteobacteria</taxon>
        <taxon>Hyphomicrobiales</taxon>
        <taxon>Rhizobiaceae</taxon>
        <taxon>Rhizobium/Agrobacterium group</taxon>
        <taxon>Rhizobium</taxon>
    </lineage>
</organism>
<feature type="domain" description="HTH marR-type" evidence="4">
    <location>
        <begin position="9"/>
        <end position="142"/>
    </location>
</feature>
<dbReference type="SUPFAM" id="SSF46785">
    <property type="entry name" value="Winged helix' DNA-binding domain"/>
    <property type="match status" value="1"/>
</dbReference>
<dbReference type="GO" id="GO:0003677">
    <property type="term" value="F:DNA binding"/>
    <property type="evidence" value="ECO:0007669"/>
    <property type="project" value="UniProtKB-KW"/>
</dbReference>
<dbReference type="GO" id="GO:0003700">
    <property type="term" value="F:DNA-binding transcription factor activity"/>
    <property type="evidence" value="ECO:0007669"/>
    <property type="project" value="InterPro"/>
</dbReference>
<evidence type="ECO:0000313" key="6">
    <source>
        <dbReference type="Proteomes" id="UP000633219"/>
    </source>
</evidence>
<dbReference type="Proteomes" id="UP000633219">
    <property type="component" value="Unassembled WGS sequence"/>
</dbReference>
<gene>
    <name evidence="5" type="ORF">JJB09_09815</name>
</gene>
<dbReference type="PROSITE" id="PS01117">
    <property type="entry name" value="HTH_MARR_1"/>
    <property type="match status" value="1"/>
</dbReference>
<protein>
    <submittedName>
        <fullName evidence="5">MarR family transcriptional regulator</fullName>
    </submittedName>
</protein>
<dbReference type="PANTHER" id="PTHR33164:SF64">
    <property type="entry name" value="TRANSCRIPTIONAL REGULATOR SLYA"/>
    <property type="match status" value="1"/>
</dbReference>
<dbReference type="InterPro" id="IPR023187">
    <property type="entry name" value="Tscrpt_reg_MarR-type_CS"/>
</dbReference>
<dbReference type="EMBL" id="JAEQNC010000004">
    <property type="protein sequence ID" value="MBL0372324.1"/>
    <property type="molecule type" value="Genomic_DNA"/>
</dbReference>
<dbReference type="InterPro" id="IPR039422">
    <property type="entry name" value="MarR/SlyA-like"/>
</dbReference>
<dbReference type="PANTHER" id="PTHR33164">
    <property type="entry name" value="TRANSCRIPTIONAL REGULATOR, MARR FAMILY"/>
    <property type="match status" value="1"/>
</dbReference>
<dbReference type="Gene3D" id="1.10.10.10">
    <property type="entry name" value="Winged helix-like DNA-binding domain superfamily/Winged helix DNA-binding domain"/>
    <property type="match status" value="1"/>
</dbReference>
<dbReference type="AlphaFoldDB" id="A0A937CNS5"/>
<dbReference type="PROSITE" id="PS50995">
    <property type="entry name" value="HTH_MARR_2"/>
    <property type="match status" value="1"/>
</dbReference>
<evidence type="ECO:0000259" key="4">
    <source>
        <dbReference type="PROSITE" id="PS50995"/>
    </source>
</evidence>
<keyword evidence="1" id="KW-0805">Transcription regulation</keyword>
<name>A0A937CNS5_9HYPH</name>
<comment type="caution">
    <text evidence="5">The sequence shown here is derived from an EMBL/GenBank/DDBJ whole genome shotgun (WGS) entry which is preliminary data.</text>
</comment>
<dbReference type="PRINTS" id="PR00598">
    <property type="entry name" value="HTHMARR"/>
</dbReference>
<dbReference type="GO" id="GO:0006950">
    <property type="term" value="P:response to stress"/>
    <property type="evidence" value="ECO:0007669"/>
    <property type="project" value="TreeGrafter"/>
</dbReference>
<evidence type="ECO:0000256" key="3">
    <source>
        <dbReference type="ARBA" id="ARBA00023163"/>
    </source>
</evidence>
<keyword evidence="3" id="KW-0804">Transcription</keyword>
<dbReference type="InterPro" id="IPR036388">
    <property type="entry name" value="WH-like_DNA-bd_sf"/>
</dbReference>
<evidence type="ECO:0000313" key="5">
    <source>
        <dbReference type="EMBL" id="MBL0372324.1"/>
    </source>
</evidence>
<dbReference type="Pfam" id="PF12802">
    <property type="entry name" value="MarR_2"/>
    <property type="match status" value="1"/>
</dbReference>
<dbReference type="SMART" id="SM00347">
    <property type="entry name" value="HTH_MARR"/>
    <property type="match status" value="1"/>
</dbReference>
<reference evidence="5" key="1">
    <citation type="submission" date="2021-01" db="EMBL/GenBank/DDBJ databases">
        <title>Rhizobium sp. strain KVB221 16S ribosomal RNA gene Genome sequencing and assembly.</title>
        <authorList>
            <person name="Kang M."/>
        </authorList>
    </citation>
    <scope>NUCLEOTIDE SEQUENCE</scope>
    <source>
        <strain evidence="5">KVB221</strain>
    </source>
</reference>
<sequence>MSNMQDTVRFRFGITFSGLARRWRRAIEERLAAAGLADATWAPLIHLGEAGDGLNQTELAARVGIDGSSLVRLLDMLVARGLVERRPDPIDRRSKRLFLTEAGRAAERDLRAILVRAETELLADLDDAEIASALAVFEKIERRLSPAQE</sequence>
<dbReference type="InterPro" id="IPR036390">
    <property type="entry name" value="WH_DNA-bd_sf"/>
</dbReference>
<proteinExistence type="predicted"/>
<evidence type="ECO:0000256" key="1">
    <source>
        <dbReference type="ARBA" id="ARBA00023015"/>
    </source>
</evidence>
<keyword evidence="2" id="KW-0238">DNA-binding</keyword>
<keyword evidence="6" id="KW-1185">Reference proteome</keyword>
<dbReference type="InterPro" id="IPR000835">
    <property type="entry name" value="HTH_MarR-typ"/>
</dbReference>
<accession>A0A937CNS5</accession>